<organism evidence="9 10">
    <name type="scientific">Idiomarina abyssalis</name>
    <dbReference type="NCBI Taxonomy" id="86102"/>
    <lineage>
        <taxon>Bacteria</taxon>
        <taxon>Pseudomonadati</taxon>
        <taxon>Pseudomonadota</taxon>
        <taxon>Gammaproteobacteria</taxon>
        <taxon>Alteromonadales</taxon>
        <taxon>Idiomarinaceae</taxon>
        <taxon>Idiomarina</taxon>
    </lineage>
</organism>
<dbReference type="AlphaFoldDB" id="A0A8I1GA04"/>
<dbReference type="InterPro" id="IPR036291">
    <property type="entry name" value="NAD(P)-bd_dom_sf"/>
</dbReference>
<evidence type="ECO:0000256" key="6">
    <source>
        <dbReference type="RuleBase" id="RU364082"/>
    </source>
</evidence>
<sequence>MKILLLGKSGQVGFELKRALSPFGDIVAPNRYELDLAKLDAVNDFVNKTKPDVIVNAAAWTDVDGAEVNKNSALRLNTILPTLLATYAKEKQCKLVHYSSDYVYPGTGTQAWSEESQTNPINYYGVTKLDGDQAIEDSETDYLIFRTSWVYSARRNNFMKTMLRLAESKRELGIIDDQIGSPTTARLIAQTTVLALHSNLKAGVYNLAAKGYISWHKFAESIFSKAKLFDFDSALEKVNAIPTQDYPTPAKRPLNSRMNVSKLESALNITMPSWEDELADTLEEYLEKK</sequence>
<gene>
    <name evidence="9" type="primary">rfbD</name>
    <name evidence="8" type="ORF">JHC10_02200</name>
    <name evidence="9" type="ORF">JHC11_02580</name>
</gene>
<comment type="cofactor">
    <cofactor evidence="6">
        <name>Mg(2+)</name>
        <dbReference type="ChEBI" id="CHEBI:18420"/>
    </cofactor>
    <text evidence="6">Binds 1 Mg(2+) ion per monomer.</text>
</comment>
<dbReference type="InterPro" id="IPR005913">
    <property type="entry name" value="dTDP_dehydrorham_reduct"/>
</dbReference>
<keyword evidence="11" id="KW-1185">Reference proteome</keyword>
<dbReference type="PANTHER" id="PTHR10491">
    <property type="entry name" value="DTDP-4-DEHYDRORHAMNOSE REDUCTASE"/>
    <property type="match status" value="1"/>
</dbReference>
<evidence type="ECO:0000256" key="2">
    <source>
        <dbReference type="ARBA" id="ARBA00010944"/>
    </source>
</evidence>
<dbReference type="GO" id="GO:0009243">
    <property type="term" value="P:O antigen biosynthetic process"/>
    <property type="evidence" value="ECO:0007669"/>
    <property type="project" value="UniProtKB-UniPathway"/>
</dbReference>
<evidence type="ECO:0000259" key="7">
    <source>
        <dbReference type="Pfam" id="PF04321"/>
    </source>
</evidence>
<reference evidence="9 11" key="1">
    <citation type="submission" date="2020-09" db="EMBL/GenBank/DDBJ databases">
        <title>Draft Genomes of Bacterial Isolates from North Pond Shallow Sediments.</title>
        <authorList>
            <person name="Kiel Reese B."/>
            <person name="Mullis M."/>
            <person name="Weisend R.E."/>
        </authorList>
    </citation>
    <scope>NUCLEOTIDE SEQUENCE</scope>
    <source>
        <strain evidence="9">KJE-2</strain>
        <strain evidence="8 11">KJE-3</strain>
    </source>
</reference>
<dbReference type="SUPFAM" id="SSF51735">
    <property type="entry name" value="NAD(P)-binding Rossmann-fold domains"/>
    <property type="match status" value="1"/>
</dbReference>
<dbReference type="GO" id="GO:0008831">
    <property type="term" value="F:dTDP-4-dehydrorhamnose reductase activity"/>
    <property type="evidence" value="ECO:0007669"/>
    <property type="project" value="UniProtKB-EC"/>
</dbReference>
<keyword evidence="6" id="KW-0521">NADP</keyword>
<proteinExistence type="inferred from homology"/>
<dbReference type="UniPathway" id="UPA00124"/>
<evidence type="ECO:0000313" key="10">
    <source>
        <dbReference type="Proteomes" id="UP000621390"/>
    </source>
</evidence>
<evidence type="ECO:0000313" key="8">
    <source>
        <dbReference type="EMBL" id="MBJ7265749.1"/>
    </source>
</evidence>
<dbReference type="NCBIfam" id="TIGR01214">
    <property type="entry name" value="rmlD"/>
    <property type="match status" value="1"/>
</dbReference>
<dbReference type="Pfam" id="PF04321">
    <property type="entry name" value="RmlD_sub_bind"/>
    <property type="match status" value="1"/>
</dbReference>
<dbReference type="PANTHER" id="PTHR10491:SF4">
    <property type="entry name" value="METHIONINE ADENOSYLTRANSFERASE 2 SUBUNIT BETA"/>
    <property type="match status" value="1"/>
</dbReference>
<comment type="catalytic activity">
    <reaction evidence="5 6">
        <text>dTDP-beta-L-rhamnose + NADP(+) = dTDP-4-dehydro-beta-L-rhamnose + NADPH + H(+)</text>
        <dbReference type="Rhea" id="RHEA:21796"/>
        <dbReference type="ChEBI" id="CHEBI:15378"/>
        <dbReference type="ChEBI" id="CHEBI:57510"/>
        <dbReference type="ChEBI" id="CHEBI:57783"/>
        <dbReference type="ChEBI" id="CHEBI:58349"/>
        <dbReference type="ChEBI" id="CHEBI:62830"/>
        <dbReference type="EC" id="1.1.1.133"/>
    </reaction>
</comment>
<dbReference type="InterPro" id="IPR029903">
    <property type="entry name" value="RmlD-like-bd"/>
</dbReference>
<evidence type="ECO:0000256" key="1">
    <source>
        <dbReference type="ARBA" id="ARBA00004781"/>
    </source>
</evidence>
<dbReference type="Gene3D" id="3.40.50.720">
    <property type="entry name" value="NAD(P)-binding Rossmann-like Domain"/>
    <property type="match status" value="1"/>
</dbReference>
<dbReference type="Gene3D" id="3.90.25.10">
    <property type="entry name" value="UDP-galactose 4-epimerase, domain 1"/>
    <property type="match status" value="1"/>
</dbReference>
<comment type="pathway">
    <text evidence="1 6">Carbohydrate biosynthesis; dTDP-L-rhamnose biosynthesis.</text>
</comment>
<protein>
    <recommendedName>
        <fullName evidence="4 6">dTDP-4-dehydrorhamnose reductase</fullName>
        <ecNumber evidence="3 6">1.1.1.133</ecNumber>
    </recommendedName>
</protein>
<dbReference type="Proteomes" id="UP000655994">
    <property type="component" value="Unassembled WGS sequence"/>
</dbReference>
<dbReference type="GO" id="GO:0019305">
    <property type="term" value="P:dTDP-rhamnose biosynthetic process"/>
    <property type="evidence" value="ECO:0007669"/>
    <property type="project" value="UniProtKB-UniPathway"/>
</dbReference>
<dbReference type="Proteomes" id="UP000621390">
    <property type="component" value="Unassembled WGS sequence"/>
</dbReference>
<comment type="similarity">
    <text evidence="2 6">Belongs to the dTDP-4-dehydrorhamnose reductase family.</text>
</comment>
<evidence type="ECO:0000313" key="11">
    <source>
        <dbReference type="Proteomes" id="UP000655994"/>
    </source>
</evidence>
<accession>A0A8I1GA04</accession>
<comment type="function">
    <text evidence="6">Catalyzes the reduction of dTDP-6-deoxy-L-lyxo-4-hexulose to yield dTDP-L-rhamnose.</text>
</comment>
<dbReference type="EC" id="1.1.1.133" evidence="3 6"/>
<dbReference type="GO" id="GO:0005829">
    <property type="term" value="C:cytosol"/>
    <property type="evidence" value="ECO:0007669"/>
    <property type="project" value="TreeGrafter"/>
</dbReference>
<dbReference type="RefSeq" id="WP_199493661.1">
    <property type="nucleotide sequence ID" value="NZ_JAEMOO010000017.1"/>
</dbReference>
<dbReference type="CDD" id="cd05254">
    <property type="entry name" value="dTDP_HR_like_SDR_e"/>
    <property type="match status" value="1"/>
</dbReference>
<comment type="caution">
    <text evidence="9">The sequence shown here is derived from an EMBL/GenBank/DDBJ whole genome shotgun (WGS) entry which is preliminary data.</text>
</comment>
<dbReference type="UniPathway" id="UPA00281"/>
<evidence type="ECO:0000256" key="4">
    <source>
        <dbReference type="ARBA" id="ARBA00017099"/>
    </source>
</evidence>
<keyword evidence="6 9" id="KW-0560">Oxidoreductase</keyword>
<dbReference type="EMBL" id="JAEMOS010000005">
    <property type="protein sequence ID" value="MBJ7265749.1"/>
    <property type="molecule type" value="Genomic_DNA"/>
</dbReference>
<feature type="domain" description="RmlD-like substrate binding" evidence="7">
    <location>
        <begin position="1"/>
        <end position="285"/>
    </location>
</feature>
<evidence type="ECO:0000256" key="5">
    <source>
        <dbReference type="ARBA" id="ARBA00048200"/>
    </source>
</evidence>
<evidence type="ECO:0000313" key="9">
    <source>
        <dbReference type="EMBL" id="MBJ7314892.1"/>
    </source>
</evidence>
<evidence type="ECO:0000256" key="3">
    <source>
        <dbReference type="ARBA" id="ARBA00012929"/>
    </source>
</evidence>
<dbReference type="EMBL" id="JAEMOP010000002">
    <property type="protein sequence ID" value="MBJ7314892.1"/>
    <property type="molecule type" value="Genomic_DNA"/>
</dbReference>
<name>A0A8I1GA04_9GAMM</name>